<dbReference type="PROSITE" id="PS00028">
    <property type="entry name" value="ZINC_FINGER_C2H2_1"/>
    <property type="match status" value="1"/>
</dbReference>
<dbReference type="SUPFAM" id="SSF57667">
    <property type="entry name" value="beta-beta-alpha zinc fingers"/>
    <property type="match status" value="1"/>
</dbReference>
<feature type="region of interest" description="Disordered" evidence="2">
    <location>
        <begin position="123"/>
        <end position="191"/>
    </location>
</feature>
<dbReference type="Bgee" id="ENSPTRG00000008047">
    <property type="expression patterns" value="Expressed in superior frontal gyrus and 10 other cell types or tissues"/>
</dbReference>
<evidence type="ECO:0000256" key="1">
    <source>
        <dbReference type="PROSITE-ProRule" id="PRU00042"/>
    </source>
</evidence>
<reference evidence="4 5" key="1">
    <citation type="journal article" date="2005" name="Nature">
        <title>Initial sequence of the chimpanzee genome and comparison with the human genome.</title>
        <authorList>
            <consortium name="Chimpanzee sequencing and analysis consortium"/>
        </authorList>
    </citation>
    <scope>NUCLEOTIDE SEQUENCE [LARGE SCALE GENOMIC DNA]</scope>
</reference>
<dbReference type="GO" id="GO:0008270">
    <property type="term" value="F:zinc ion binding"/>
    <property type="evidence" value="ECO:0007669"/>
    <property type="project" value="UniProtKB-KW"/>
</dbReference>
<gene>
    <name evidence="4 6" type="primary">ZNF843</name>
</gene>
<dbReference type="Proteomes" id="UP000002277">
    <property type="component" value="Chromosome 16"/>
</dbReference>
<dbReference type="Gene3D" id="3.30.160.60">
    <property type="entry name" value="Classic Zinc Finger"/>
    <property type="match status" value="1"/>
</dbReference>
<keyword evidence="1" id="KW-0863">Zinc-finger</keyword>
<dbReference type="InterPro" id="IPR036236">
    <property type="entry name" value="Znf_C2H2_sf"/>
</dbReference>
<reference evidence="4" key="3">
    <citation type="submission" date="2025-09" db="UniProtKB">
        <authorList>
            <consortium name="Ensembl"/>
        </authorList>
    </citation>
    <scope>IDENTIFICATION</scope>
</reference>
<organism evidence="4 5">
    <name type="scientific">Pan troglodytes</name>
    <name type="common">Chimpanzee</name>
    <dbReference type="NCBI Taxonomy" id="9598"/>
    <lineage>
        <taxon>Eukaryota</taxon>
        <taxon>Metazoa</taxon>
        <taxon>Chordata</taxon>
        <taxon>Craniata</taxon>
        <taxon>Vertebrata</taxon>
        <taxon>Euteleostomi</taxon>
        <taxon>Mammalia</taxon>
        <taxon>Eutheria</taxon>
        <taxon>Euarchontoglires</taxon>
        <taxon>Primates</taxon>
        <taxon>Haplorrhini</taxon>
        <taxon>Catarrhini</taxon>
        <taxon>Hominidae</taxon>
        <taxon>Pan</taxon>
    </lineage>
</organism>
<dbReference type="InParanoid" id="A0A2I3S2U8"/>
<name>A0A2I3S2U8_PANTR</name>
<evidence type="ECO:0000259" key="3">
    <source>
        <dbReference type="PROSITE" id="PS50157"/>
    </source>
</evidence>
<evidence type="ECO:0000256" key="2">
    <source>
        <dbReference type="SAM" id="MobiDB-lite"/>
    </source>
</evidence>
<keyword evidence="1" id="KW-0479">Metal-binding</keyword>
<reference evidence="4" key="2">
    <citation type="submission" date="2025-08" db="UniProtKB">
        <authorList>
            <consortium name="Ensembl"/>
        </authorList>
    </citation>
    <scope>IDENTIFICATION</scope>
</reference>
<protein>
    <submittedName>
        <fullName evidence="4">Zinc finger protein 843</fullName>
    </submittedName>
</protein>
<feature type="domain" description="C2H2-type" evidence="3">
    <location>
        <begin position="33"/>
        <end position="55"/>
    </location>
</feature>
<feature type="region of interest" description="Disordered" evidence="2">
    <location>
        <begin position="237"/>
        <end position="310"/>
    </location>
</feature>
<feature type="compositionally biased region" description="Polar residues" evidence="2">
    <location>
        <begin position="160"/>
        <end position="176"/>
    </location>
</feature>
<accession>A0A2I3S2U8</accession>
<keyword evidence="5" id="KW-1185">Reference proteome</keyword>
<dbReference type="OMA" id="PCKCGAC"/>
<evidence type="ECO:0000313" key="4">
    <source>
        <dbReference type="Ensembl" id="ENSPTRP00000071258.1"/>
    </source>
</evidence>
<sequence length="329" mass="35101">MRSLPFALTVESVSARAPSCCSTGRFTQGRQPCKCKACGRGFTQSAFLLQHWRVHKTLSLSPVRQDLLWPLQPHQAPASPLGRSHSSAGVRQGFSGQLCCWLTKEHTLAEALRLSPVPAGFWGPVEADRPPANSHRRKTSLSQRVLPHPGEKTCRGGSVESVSLAPSSVAPDSTSGLRPCGSPGSFLQHLPPSTLLPRPPFLYPGPPLSLQPLVPSGLPAVPAVPPGGLEVAQVPPATQPAAQQEGAMGPRSCASAGRDSREAVQAPGYPEPARKASQHRAARPLGEARARLQRQCRAPPPPSNPHWRGALPVFPVWKASSRRSNLARH</sequence>
<proteinExistence type="predicted"/>
<keyword evidence="1" id="KW-0862">Zinc</keyword>
<dbReference type="InterPro" id="IPR013087">
    <property type="entry name" value="Znf_C2H2_type"/>
</dbReference>
<dbReference type="GeneTree" id="ENSGT00530000067643"/>
<dbReference type="AlphaFoldDB" id="A0A2I3S2U8"/>
<dbReference type="EMBL" id="AACZ04059909">
    <property type="status" value="NOT_ANNOTATED_CDS"/>
    <property type="molecule type" value="Genomic_DNA"/>
</dbReference>
<dbReference type="PROSITE" id="PS50157">
    <property type="entry name" value="ZINC_FINGER_C2H2_2"/>
    <property type="match status" value="1"/>
</dbReference>
<evidence type="ECO:0000313" key="5">
    <source>
        <dbReference type="Proteomes" id="UP000002277"/>
    </source>
</evidence>
<evidence type="ECO:0000313" key="6">
    <source>
        <dbReference type="VGNC" id="VGNC:57832"/>
    </source>
</evidence>
<dbReference type="FunCoup" id="A0A2I3S2U8">
    <property type="interactions" value="6"/>
</dbReference>
<dbReference type="VGNC" id="VGNC:57832">
    <property type="gene designation" value="ZNF843"/>
</dbReference>
<dbReference type="Ensembl" id="ENSPTRT00000014847.6">
    <property type="protein sequence ID" value="ENSPTRP00000071258.1"/>
    <property type="gene ID" value="ENSPTRG00000008047.6"/>
</dbReference>